<keyword evidence="3" id="KW-1185">Reference proteome</keyword>
<reference evidence="2 3" key="1">
    <citation type="submission" date="2017-04" db="EMBL/GenBank/DDBJ databases">
        <authorList>
            <person name="Afonso C.L."/>
            <person name="Miller P.J."/>
            <person name="Scott M.A."/>
            <person name="Spackman E."/>
            <person name="Goraichik I."/>
            <person name="Dimitrov K.M."/>
            <person name="Suarez D.L."/>
            <person name="Swayne D.E."/>
        </authorList>
    </citation>
    <scope>NUCLEOTIDE SEQUENCE [LARGE SCALE GENOMIC DNA]</scope>
    <source>
        <strain evidence="2 3">DSM 3385</strain>
    </source>
</reference>
<dbReference type="GO" id="GO:0055085">
    <property type="term" value="P:transmembrane transport"/>
    <property type="evidence" value="ECO:0007669"/>
    <property type="project" value="InterPro"/>
</dbReference>
<dbReference type="AlphaFoldDB" id="A0A1W1YSB6"/>
<dbReference type="InterPro" id="IPR038404">
    <property type="entry name" value="TRAP_DctP_sf"/>
</dbReference>
<dbReference type="STRING" id="1121400.SAMN02746065_101308"/>
<dbReference type="Proteomes" id="UP000192418">
    <property type="component" value="Unassembled WGS sequence"/>
</dbReference>
<name>A0A1W1YSB6_9BACT</name>
<dbReference type="PANTHER" id="PTHR33376:SF4">
    <property type="entry name" value="SIALIC ACID-BINDING PERIPLASMIC PROTEIN SIAP"/>
    <property type="match status" value="1"/>
</dbReference>
<dbReference type="Gene3D" id="3.40.190.170">
    <property type="entry name" value="Bacterial extracellular solute-binding protein, family 7"/>
    <property type="match status" value="1"/>
</dbReference>
<dbReference type="PANTHER" id="PTHR33376">
    <property type="match status" value="1"/>
</dbReference>
<dbReference type="Pfam" id="PF03480">
    <property type="entry name" value="DctP"/>
    <property type="match status" value="1"/>
</dbReference>
<dbReference type="NCBIfam" id="NF037995">
    <property type="entry name" value="TRAP_S1"/>
    <property type="match status" value="1"/>
</dbReference>
<accession>A0A1W1YSB6</accession>
<keyword evidence="1" id="KW-0732">Signal</keyword>
<evidence type="ECO:0000256" key="1">
    <source>
        <dbReference type="ARBA" id="ARBA00022729"/>
    </source>
</evidence>
<dbReference type="RefSeq" id="WP_170923654.1">
    <property type="nucleotide sequence ID" value="NZ_FWXY01000001.1"/>
</dbReference>
<dbReference type="EMBL" id="FWXY01000001">
    <property type="protein sequence ID" value="SMC39013.1"/>
    <property type="molecule type" value="Genomic_DNA"/>
</dbReference>
<dbReference type="InterPro" id="IPR018389">
    <property type="entry name" value="DctP_fam"/>
</dbReference>
<protein>
    <submittedName>
        <fullName evidence="2">TRAP-type C4-dicarboxylate transport system, substrate-binding protein</fullName>
    </submittedName>
</protein>
<evidence type="ECO:0000313" key="2">
    <source>
        <dbReference type="EMBL" id="SMC39013.1"/>
    </source>
</evidence>
<organism evidence="2 3">
    <name type="scientific">Desulfocicer vacuolatum DSM 3385</name>
    <dbReference type="NCBI Taxonomy" id="1121400"/>
    <lineage>
        <taxon>Bacteria</taxon>
        <taxon>Pseudomonadati</taxon>
        <taxon>Thermodesulfobacteriota</taxon>
        <taxon>Desulfobacteria</taxon>
        <taxon>Desulfobacterales</taxon>
        <taxon>Desulfobacteraceae</taxon>
        <taxon>Desulfocicer</taxon>
    </lineage>
</organism>
<proteinExistence type="predicted"/>
<evidence type="ECO:0000313" key="3">
    <source>
        <dbReference type="Proteomes" id="UP000192418"/>
    </source>
</evidence>
<sequence>MKKRNLLYHLIAMSICLLFLFAMPLTAMSKEKKIVWRNAIMCAGTEDAFNWVQLAKDVKKATNGRLEIELYLPGEHPYAPADSLRAVRDNEFQITGLSGGYVTGVDPRLGALDLPMLLPGGDYETFLKVHDVFDSYLKKVLDERWNAEVLIHHNWGNMQFFMKKGFLEDWDSFKGKKVRVWSAEIADLVTLLNGTPINIPWGEVYTSLATGLVNGLTTDFFSAYSTRLTELAPNLTMMSYMFGTNNYIVNKDALNALPADVKEILLNLMAEKDHEFRTATVQKDGLALQEAFLKDNIKAHGISKGFFKEVREKSYEAIWKPWIKRSGPEGAAAFDEVAKLIIDLGYDVPGYKPQN</sequence>
<gene>
    <name evidence="2" type="ORF">SAMN02746065_101308</name>
</gene>